<keyword evidence="2" id="KW-0963">Cytoplasm</keyword>
<evidence type="ECO:0000256" key="2">
    <source>
        <dbReference type="ARBA" id="ARBA00022490"/>
    </source>
</evidence>
<evidence type="ECO:0000256" key="3">
    <source>
        <dbReference type="ARBA" id="ARBA00022574"/>
    </source>
</evidence>
<dbReference type="GO" id="GO:0036159">
    <property type="term" value="P:inner dynein arm assembly"/>
    <property type="evidence" value="ECO:0007669"/>
    <property type="project" value="TreeGrafter"/>
</dbReference>
<name>A0A5A8CHU0_CAFRO</name>
<feature type="compositionally biased region" description="Basic and acidic residues" evidence="6">
    <location>
        <begin position="1098"/>
        <end position="1108"/>
    </location>
</feature>
<accession>A0A5A8CHU0</accession>
<feature type="repeat" description="WD" evidence="5">
    <location>
        <begin position="607"/>
        <end position="629"/>
    </location>
</feature>
<feature type="region of interest" description="Disordered" evidence="6">
    <location>
        <begin position="151"/>
        <end position="170"/>
    </location>
</feature>
<feature type="region of interest" description="Disordered" evidence="6">
    <location>
        <begin position="526"/>
        <end position="554"/>
    </location>
</feature>
<dbReference type="InterPro" id="IPR015943">
    <property type="entry name" value="WD40/YVTN_repeat-like_dom_sf"/>
</dbReference>
<keyword evidence="3 5" id="KW-0853">WD repeat</keyword>
<feature type="region of interest" description="Disordered" evidence="6">
    <location>
        <begin position="299"/>
        <end position="327"/>
    </location>
</feature>
<dbReference type="SUPFAM" id="SSF50978">
    <property type="entry name" value="WD40 repeat-like"/>
    <property type="match status" value="1"/>
</dbReference>
<dbReference type="EMBL" id="VLTN01000022">
    <property type="protein sequence ID" value="KAA0152197.1"/>
    <property type="molecule type" value="Genomic_DNA"/>
</dbReference>
<dbReference type="AlphaFoldDB" id="A0A5A8CHU0"/>
<evidence type="ECO:0000256" key="4">
    <source>
        <dbReference type="ARBA" id="ARBA00022737"/>
    </source>
</evidence>
<dbReference type="SMART" id="SM00320">
    <property type="entry name" value="WD40"/>
    <property type="match status" value="3"/>
</dbReference>
<feature type="compositionally biased region" description="Acidic residues" evidence="6">
    <location>
        <begin position="157"/>
        <end position="170"/>
    </location>
</feature>
<sequence>MAEDKAYKPLPKGTWPVTMGKKDRMAWGIQTGPTSRSLVTTVRIDGPAVAKSIQVAGTIGPFGSAHAQLKGFSGDYVVVLTDKEEEYSNKGMLVSFTQEGSDALEEIGRQRDAAKAAEAAAKAAAEAEAAGGGAASAGAGGSDGAGLAAAAGLAAEAEQEEPPLPDEDESLIVMEEPIQARRRAPEDGADTADAVRAAVGGPTRPLIRVRVRRLRGEFGLRAAFNDRDADAAAAGFRTRRQPRYRPQGRRAVVTSTAEIGPSALSGLVEQGAQTTWHRRVGAAIQCDGVLEPRQIEAAIDGTACPDAPPRDLSDDEGTGRGRRGGAGGDVAEFLRRVSARVEAALSQNETLDVFGEDPVRTVTAAGGEGSTAALLLGAQGDSAFRETRTVTDLTLSTGRAIDVLSWHPTLPLVLAATPVPASAGFDARVGMSGQSQKWYVLVFTLTDFGAQIALQSPYEVTSLAWNPWDQGIIAAGTWSGQVVLWDLAAAMAALVHRRGGRGGRGKGGAAGASLRAAASSHAGSAAAAGGAAGNGSAKDASGGASAEAAASSRSGTVHLLPTSVSHADKSHSRPVRDLQWLPPSAHLAPRLDSFVTGDNVPRKSCQFVSAASDGTVRVWDTRYRERAKARAGGRAAPSDPSGVAGGLLPGAAALAAAKEPEVEWAPVFVAEALEGAHRLCLSRVVVDPVDAARPLMVSTEEGLLGSVDWCPPGLGVGGGLATEVEAKAGPAASRRAILASGTADVVDEETAKGAAMAAEAAKDAVDPRSSGGDADEGAGAGASAGGSRVGLLLPDLGRPPLAFERSPVLTDLILAVGETVFSVWRVGLRHPLFVSPPASARLTCGCFSPTRPAVVFLGRSDGLVDAWDLSDTTLRPVLSAPVVSTAVACMQFQFRGLTPTKRSTLAAPLASTDESAVTERARQLVQPPAHLLGVGDEKGNIHVLEVPSALATVSERDYTGALAFVHRETNRVLYASARVAMRGVLSDVTKQRAEAQKAAKEKAEADEEAELDAVRQSMEGDDASDPERVALARKQRRIAKTEQSFASLRLALCEQLGVPVEALGYGPKGAPAAPAAAAAGAAAAAAAASAAPSGQHTPRAELESKTDG</sequence>
<dbReference type="Gene3D" id="2.130.10.10">
    <property type="entry name" value="YVTN repeat-like/Quinoprotein amine dehydrogenase"/>
    <property type="match status" value="2"/>
</dbReference>
<feature type="region of interest" description="Disordered" evidence="6">
    <location>
        <begin position="1063"/>
        <end position="1108"/>
    </location>
</feature>
<keyword evidence="8" id="KW-1185">Reference proteome</keyword>
<dbReference type="GO" id="GO:0036156">
    <property type="term" value="C:inner dynein arm"/>
    <property type="evidence" value="ECO:0007669"/>
    <property type="project" value="TreeGrafter"/>
</dbReference>
<dbReference type="GO" id="GO:0045504">
    <property type="term" value="F:dynein heavy chain binding"/>
    <property type="evidence" value="ECO:0007669"/>
    <property type="project" value="TreeGrafter"/>
</dbReference>
<proteinExistence type="predicted"/>
<organism evidence="7 8">
    <name type="scientific">Cafeteria roenbergensis</name>
    <name type="common">Marine flagellate</name>
    <dbReference type="NCBI Taxonomy" id="33653"/>
    <lineage>
        <taxon>Eukaryota</taxon>
        <taxon>Sar</taxon>
        <taxon>Stramenopiles</taxon>
        <taxon>Bigyra</taxon>
        <taxon>Opalozoa</taxon>
        <taxon>Bicosoecida</taxon>
        <taxon>Cafeteriaceae</taxon>
        <taxon>Cafeteria</taxon>
    </lineage>
</organism>
<evidence type="ECO:0000256" key="5">
    <source>
        <dbReference type="PROSITE-ProRule" id="PRU00221"/>
    </source>
</evidence>
<keyword evidence="4" id="KW-0677">Repeat</keyword>
<dbReference type="InterPro" id="IPR036322">
    <property type="entry name" value="WD40_repeat_dom_sf"/>
</dbReference>
<dbReference type="InterPro" id="IPR050687">
    <property type="entry name" value="Dynein_IC"/>
</dbReference>
<dbReference type="Proteomes" id="UP000323011">
    <property type="component" value="Unassembled WGS sequence"/>
</dbReference>
<dbReference type="InterPro" id="IPR001680">
    <property type="entry name" value="WD40_rpt"/>
</dbReference>
<evidence type="ECO:0000313" key="7">
    <source>
        <dbReference type="EMBL" id="KAA0152197.1"/>
    </source>
</evidence>
<gene>
    <name evidence="7" type="ORF">FNF29_04063</name>
</gene>
<evidence type="ECO:0000313" key="8">
    <source>
        <dbReference type="Proteomes" id="UP000323011"/>
    </source>
</evidence>
<feature type="region of interest" description="Disordered" evidence="6">
    <location>
        <begin position="760"/>
        <end position="784"/>
    </location>
</feature>
<dbReference type="PROSITE" id="PS50082">
    <property type="entry name" value="WD_REPEATS_2"/>
    <property type="match status" value="1"/>
</dbReference>
<feature type="compositionally biased region" description="Low complexity" evidence="6">
    <location>
        <begin position="1069"/>
        <end position="1094"/>
    </location>
</feature>
<dbReference type="GO" id="GO:0060294">
    <property type="term" value="P:cilium movement involved in cell motility"/>
    <property type="evidence" value="ECO:0007669"/>
    <property type="project" value="TreeGrafter"/>
</dbReference>
<dbReference type="PANTHER" id="PTHR12442">
    <property type="entry name" value="DYNEIN INTERMEDIATE CHAIN"/>
    <property type="match status" value="1"/>
</dbReference>
<dbReference type="PANTHER" id="PTHR12442:SF5">
    <property type="entry name" value="DYNEIN AXONEMAL INTERMEDIATE CHAIN 3"/>
    <property type="match status" value="1"/>
</dbReference>
<evidence type="ECO:0000256" key="6">
    <source>
        <dbReference type="SAM" id="MobiDB-lite"/>
    </source>
</evidence>
<comment type="subcellular location">
    <subcellularLocation>
        <location evidence="1">Cytoplasm</location>
    </subcellularLocation>
</comment>
<reference evidence="7 8" key="1">
    <citation type="submission" date="2019-07" db="EMBL/GenBank/DDBJ databases">
        <title>Genomes of Cafeteria roenbergensis.</title>
        <authorList>
            <person name="Fischer M.G."/>
            <person name="Hackl T."/>
            <person name="Roman M."/>
        </authorList>
    </citation>
    <scope>NUCLEOTIDE SEQUENCE [LARGE SCALE GENOMIC DNA]</scope>
    <source>
        <strain evidence="7 8">BVI</strain>
    </source>
</reference>
<evidence type="ECO:0000256" key="1">
    <source>
        <dbReference type="ARBA" id="ARBA00004496"/>
    </source>
</evidence>
<protein>
    <submittedName>
        <fullName evidence="7">Uncharacterized protein</fullName>
    </submittedName>
</protein>
<comment type="caution">
    <text evidence="7">The sequence shown here is derived from an EMBL/GenBank/DDBJ whole genome shotgun (WGS) entry which is preliminary data.</text>
</comment>
<dbReference type="GO" id="GO:0045503">
    <property type="term" value="F:dynein light chain binding"/>
    <property type="evidence" value="ECO:0007669"/>
    <property type="project" value="TreeGrafter"/>
</dbReference>